<protein>
    <submittedName>
        <fullName evidence="1">Uncharacterized protein</fullName>
    </submittedName>
</protein>
<evidence type="ECO:0000313" key="1">
    <source>
        <dbReference type="EMBL" id="CAK7345422.1"/>
    </source>
</evidence>
<organism evidence="1 2">
    <name type="scientific">Dovyalis caffra</name>
    <dbReference type="NCBI Taxonomy" id="77055"/>
    <lineage>
        <taxon>Eukaryota</taxon>
        <taxon>Viridiplantae</taxon>
        <taxon>Streptophyta</taxon>
        <taxon>Embryophyta</taxon>
        <taxon>Tracheophyta</taxon>
        <taxon>Spermatophyta</taxon>
        <taxon>Magnoliopsida</taxon>
        <taxon>eudicotyledons</taxon>
        <taxon>Gunneridae</taxon>
        <taxon>Pentapetalae</taxon>
        <taxon>rosids</taxon>
        <taxon>fabids</taxon>
        <taxon>Malpighiales</taxon>
        <taxon>Salicaceae</taxon>
        <taxon>Flacourtieae</taxon>
        <taxon>Dovyalis</taxon>
    </lineage>
</organism>
<reference evidence="1 2" key="1">
    <citation type="submission" date="2024-01" db="EMBL/GenBank/DDBJ databases">
        <authorList>
            <person name="Waweru B."/>
        </authorList>
    </citation>
    <scope>NUCLEOTIDE SEQUENCE [LARGE SCALE GENOMIC DNA]</scope>
</reference>
<keyword evidence="2" id="KW-1185">Reference proteome</keyword>
<accession>A0AAV1S3V3</accession>
<dbReference type="EMBL" id="CAWUPB010001168">
    <property type="protein sequence ID" value="CAK7345422.1"/>
    <property type="molecule type" value="Genomic_DNA"/>
</dbReference>
<proteinExistence type="predicted"/>
<dbReference type="AlphaFoldDB" id="A0AAV1S3V3"/>
<evidence type="ECO:0000313" key="2">
    <source>
        <dbReference type="Proteomes" id="UP001314170"/>
    </source>
</evidence>
<dbReference type="Proteomes" id="UP001314170">
    <property type="component" value="Unassembled WGS sequence"/>
</dbReference>
<gene>
    <name evidence="1" type="ORF">DCAF_LOCUS18227</name>
</gene>
<name>A0AAV1S3V3_9ROSI</name>
<comment type="caution">
    <text evidence="1">The sequence shown here is derived from an EMBL/GenBank/DDBJ whole genome shotgun (WGS) entry which is preliminary data.</text>
</comment>
<sequence>MFCPNRWIRWILSDVNQLKLNTDGSARDPFCAGGVVVSFQLRNDSTSIPAKLIDSFHKNGDAGDRTLYLSHAKRALYHLSYIPFRYLWLYYLYKDNKDSIEMGFEEP</sequence>